<gene>
    <name evidence="1" type="ORF">NYO99_18580</name>
</gene>
<proteinExistence type="predicted"/>
<organism evidence="1 2">
    <name type="scientific">Roseateles hydrophilus</name>
    <dbReference type="NCBI Taxonomy" id="2975054"/>
    <lineage>
        <taxon>Bacteria</taxon>
        <taxon>Pseudomonadati</taxon>
        <taxon>Pseudomonadota</taxon>
        <taxon>Betaproteobacteria</taxon>
        <taxon>Burkholderiales</taxon>
        <taxon>Sphaerotilaceae</taxon>
        <taxon>Roseateles</taxon>
    </lineage>
</organism>
<dbReference type="Proteomes" id="UP001076464">
    <property type="component" value="Unassembled WGS sequence"/>
</dbReference>
<evidence type="ECO:0000313" key="1">
    <source>
        <dbReference type="EMBL" id="MCY4746987.1"/>
    </source>
</evidence>
<reference evidence="1" key="1">
    <citation type="submission" date="2022-08" db="EMBL/GenBank/DDBJ databases">
        <title>Genome sequencing of Pelomonas sp. UHG3.</title>
        <authorList>
            <person name="So Y."/>
        </authorList>
    </citation>
    <scope>NUCLEOTIDE SEQUENCE</scope>
    <source>
        <strain evidence="1">UHG3</strain>
    </source>
</reference>
<sequence>MIRWLAGIALGMAVTGAQAQDGEPCRHPRTQQELPQVLGPAFIRAGTHSFEAKFPGQGCSVRYQHPSGMWADGYIYQGGHGVVQDTARDPRLMDEFQSVFAGIRQMWSQDQRKGKLLDMQGRYESRGKVAVEVMVGSATIEPEGGAAPLRTHVQLWSGSGAIWKLRATFPKADQAASDPAVQALGEALVDLSREGSL</sequence>
<protein>
    <submittedName>
        <fullName evidence="1">Uncharacterized protein</fullName>
    </submittedName>
</protein>
<evidence type="ECO:0000313" key="2">
    <source>
        <dbReference type="Proteomes" id="UP001076464"/>
    </source>
</evidence>
<name>A0ACC6CF47_9BURK</name>
<comment type="caution">
    <text evidence="1">The sequence shown here is derived from an EMBL/GenBank/DDBJ whole genome shotgun (WGS) entry which is preliminary data.</text>
</comment>
<dbReference type="EMBL" id="JAPPUY010000005">
    <property type="protein sequence ID" value="MCY4746987.1"/>
    <property type="molecule type" value="Genomic_DNA"/>
</dbReference>
<accession>A0ACC6CF47</accession>
<keyword evidence="2" id="KW-1185">Reference proteome</keyword>